<feature type="transmembrane region" description="Helical" evidence="9">
    <location>
        <begin position="121"/>
        <end position="144"/>
    </location>
</feature>
<feature type="domain" description="Tripartite ATP-independent periplasmic transporters DctQ component" evidence="10">
    <location>
        <begin position="20"/>
        <end position="151"/>
    </location>
</feature>
<sequence>MRKFVDKILSSFLVGLMGLMVLNVLWQVISRYLLNDPSTFTDEIAGFMLMWLGLLGASYATGQGLHLSIDLLSQKFSEKHDFTLEFFTNLMVIAFALLVMVIGGGRLVYITLSLKQTSSNLSIPLGYVYAVLPLSGSFIIFYCISNIQQKFKLKSTNANN</sequence>
<reference evidence="11" key="1">
    <citation type="submission" date="2023-06" db="EMBL/GenBank/DDBJ databases">
        <title>Genomic of Parafulvivirga corallium.</title>
        <authorList>
            <person name="Wang G."/>
        </authorList>
    </citation>
    <scope>NUCLEOTIDE SEQUENCE</scope>
    <source>
        <strain evidence="11">BMA10</strain>
    </source>
</reference>
<evidence type="ECO:0000313" key="12">
    <source>
        <dbReference type="Proteomes" id="UP001172082"/>
    </source>
</evidence>
<gene>
    <name evidence="11" type="ORF">QQ008_27040</name>
</gene>
<keyword evidence="6 9" id="KW-1133">Transmembrane helix</keyword>
<evidence type="ECO:0000256" key="3">
    <source>
        <dbReference type="ARBA" id="ARBA00022475"/>
    </source>
</evidence>
<dbReference type="PANTHER" id="PTHR35011">
    <property type="entry name" value="2,3-DIKETO-L-GULONATE TRAP TRANSPORTER SMALL PERMEASE PROTEIN YIAM"/>
    <property type="match status" value="1"/>
</dbReference>
<feature type="transmembrane region" description="Helical" evidence="9">
    <location>
        <begin position="86"/>
        <end position="109"/>
    </location>
</feature>
<keyword evidence="4" id="KW-0997">Cell inner membrane</keyword>
<evidence type="ECO:0000256" key="5">
    <source>
        <dbReference type="ARBA" id="ARBA00022692"/>
    </source>
</evidence>
<dbReference type="RefSeq" id="WP_346755097.1">
    <property type="nucleotide sequence ID" value="NZ_JAUJEA010000015.1"/>
</dbReference>
<evidence type="ECO:0000256" key="2">
    <source>
        <dbReference type="ARBA" id="ARBA00022448"/>
    </source>
</evidence>
<protein>
    <submittedName>
        <fullName evidence="11">TRAP transporter small permease</fullName>
    </submittedName>
</protein>
<keyword evidence="3" id="KW-1003">Cell membrane</keyword>
<dbReference type="Proteomes" id="UP001172082">
    <property type="component" value="Unassembled WGS sequence"/>
</dbReference>
<evidence type="ECO:0000256" key="7">
    <source>
        <dbReference type="ARBA" id="ARBA00023136"/>
    </source>
</evidence>
<keyword evidence="7 9" id="KW-0472">Membrane</keyword>
<proteinExistence type="inferred from homology"/>
<keyword evidence="2" id="KW-0813">Transport</keyword>
<evidence type="ECO:0000256" key="4">
    <source>
        <dbReference type="ARBA" id="ARBA00022519"/>
    </source>
</evidence>
<accession>A0ABT8KWC2</accession>
<evidence type="ECO:0000256" key="8">
    <source>
        <dbReference type="ARBA" id="ARBA00038436"/>
    </source>
</evidence>
<feature type="transmembrane region" description="Helical" evidence="9">
    <location>
        <begin position="44"/>
        <end position="65"/>
    </location>
</feature>
<dbReference type="Pfam" id="PF04290">
    <property type="entry name" value="DctQ"/>
    <property type="match status" value="1"/>
</dbReference>
<dbReference type="InterPro" id="IPR055348">
    <property type="entry name" value="DctQ"/>
</dbReference>
<comment type="subcellular location">
    <subcellularLocation>
        <location evidence="1">Cell inner membrane</location>
        <topology evidence="1">Multi-pass membrane protein</topology>
    </subcellularLocation>
</comment>
<feature type="transmembrane region" description="Helical" evidence="9">
    <location>
        <begin position="12"/>
        <end position="29"/>
    </location>
</feature>
<organism evidence="11 12">
    <name type="scientific">Splendidivirga corallicola</name>
    <dbReference type="NCBI Taxonomy" id="3051826"/>
    <lineage>
        <taxon>Bacteria</taxon>
        <taxon>Pseudomonadati</taxon>
        <taxon>Bacteroidota</taxon>
        <taxon>Cytophagia</taxon>
        <taxon>Cytophagales</taxon>
        <taxon>Splendidivirgaceae</taxon>
        <taxon>Splendidivirga</taxon>
    </lineage>
</organism>
<name>A0ABT8KWC2_9BACT</name>
<evidence type="ECO:0000259" key="10">
    <source>
        <dbReference type="Pfam" id="PF04290"/>
    </source>
</evidence>
<comment type="caution">
    <text evidence="11">The sequence shown here is derived from an EMBL/GenBank/DDBJ whole genome shotgun (WGS) entry which is preliminary data.</text>
</comment>
<keyword evidence="5 9" id="KW-0812">Transmembrane</keyword>
<dbReference type="PANTHER" id="PTHR35011:SF2">
    <property type="entry name" value="2,3-DIKETO-L-GULONATE TRAP TRANSPORTER SMALL PERMEASE PROTEIN YIAM"/>
    <property type="match status" value="1"/>
</dbReference>
<evidence type="ECO:0000313" key="11">
    <source>
        <dbReference type="EMBL" id="MDN5205074.1"/>
    </source>
</evidence>
<dbReference type="EMBL" id="JAUJEA010000015">
    <property type="protein sequence ID" value="MDN5205074.1"/>
    <property type="molecule type" value="Genomic_DNA"/>
</dbReference>
<dbReference type="InterPro" id="IPR007387">
    <property type="entry name" value="TRAP_DctQ"/>
</dbReference>
<evidence type="ECO:0000256" key="1">
    <source>
        <dbReference type="ARBA" id="ARBA00004429"/>
    </source>
</evidence>
<evidence type="ECO:0000256" key="9">
    <source>
        <dbReference type="SAM" id="Phobius"/>
    </source>
</evidence>
<evidence type="ECO:0000256" key="6">
    <source>
        <dbReference type="ARBA" id="ARBA00022989"/>
    </source>
</evidence>
<comment type="similarity">
    <text evidence="8">Belongs to the TRAP transporter small permease family.</text>
</comment>
<keyword evidence="12" id="KW-1185">Reference proteome</keyword>